<sequence length="1822" mass="202741">MECFLCGGGGHAMAKCPSLERLRGVVRDATVALVERGENYESARGVPIASVRTETVNIETGTNDKGSPTERTSSERDEEITDPTERPKRERVGTAEATERHDVTQDWEIRTTERPRRGETRTTERPRRVQDAGREATERSQAASTPQGELKERRKTVDETVSSERSKGALESTPEDAAGTRVNQFSVIIGEVSTGRVEPVAQNAEDDEDSTKGMDSTEQYDRLFTDTELDMLERRDSPGVQKEPEKYDKELEERLIPVDEDKILQRAKRSAKEQEEPTLADMSAVLGIPEEVLERTKEVSSGDMRTPEYWLDWYANALETSTESKRANRDFREVEESEGTSLPVVSAVSDDKDERTGNGVPTGDEEGQEFMRNVCVGLDGTAASVSWNPEKGAATKGPHRGGPAALESDETEDDIPPLPDKEDGDCLDEELLRGYLVEVGGTRNVAFLDRAVNWALCYFEGEARGIRDKLCERARDYPEIVDPGAATVAAKKQRKVTFWLPIKGGAAAVDEEAPEVYWVSTGRAPEKPRRPGLREVDAEDGQEGDDDVVPQGKRVICSVGGMQALSDGYIDCCPSEMLADTGAIASLVDRRVLRRLGRDSEPLKPYNGTLDSVSGHAIRVRGVIDLPVTLGTLEKTLPFVVTDHLFVDAILGADSLKAFRAVIDLEEQSMTLKGTGNVIPLGVARVEETYAATVSSSVRLEPGRQALVRSRVRGAVRDKSVVLVEGAPGMDDSLRVTRTLCTVTDGTVLVEVYNASAEEVEVRSGAYLAAVTVVPESAFAAEAPEREGTLMNIGAVLSAFSGNAETQAEMTAAMKNRDDDDFEVDFQDSSLGAEQRRLFVEMLKDMRDLFVETSKKPESTELLRFSIDTGTHAPIKQLPYQVSKTEGDVMESEIQEYLDLGPIRPSTSPWVSPVLMIRKPDGGIRFCIDYRKLNSVTVKDSYPMPLIDDILDGLGNAKLFSTMDIASGYWNVPMDPGSVEKTAFTSKFGIYEWLVMPFGLCNEVPAFERLMENVLVDLKWRVCLVYLDDCVVFSDDFPTHLVRVRQVLERFNEAGFKLKMKKCHWGRDQVAFLGHIVTPTGIMPNPEKAKAVMNIERPHAYTRSLSDARGRQARSSHRVCKQDVGGLPAELDFQDERTTEIECWGIVWATRKFRCYLDHAEFDLFTDHQALTWVFDSLSRLYNRPDVGRVGAIRMADPLNDEPEDGADLGTSSPGVRRTLEGTPDPGGTTIRNAEEGVVQVGEHLETAVPGDGTLWSGPLERDEPLTQAEQEEDLQSGAPLVHPSPVNVFGLDCDKFVEEQERVPWMRALKAFLRDGALTLDPQVRVSVLKMSPHYVMRNGVLMRIVHLGARADPARTICVPAVPLPFIETVLHYCHADIFSAHLGKTKTANKALESGLMQRMPVQDLSGPFALLVVDAITPRGNKYILVFVDYLTRWVEAFAVASLDTISFVNTMIEGVICRHGVLERLLSDKGSNFTSNLARSLYETLGIKKLYGAAYHPQTQGLVERFNGTLMGMLRMFVNETQTDWDVYLPRVLFAYRTAYHEGLGDTPFFSLYGRDPMLPIDLAFLNTGKEWKSNEVAVYRRKLYHSLKDSRRLVERQLLKAQDRHEKRLDKQVKVSYAGGEAVWVYQYFRARVGECRTKKLAFSRHGPYCVVGQVGENAYKIAIPAHPNKIMTVNVNRLKRFKGRWSRPYADEVPSDVGGDESEEGTGPLEMNDLPPTSFVERLSIGGEETAFSGVSSPIVDIVAKKVEKRELQYLVLTATYETFWLSRTALAPEFGTLIRAFENADRKKRCLPELRRNARLVDANADVDDAEMMF</sequence>
<keyword evidence="4" id="KW-0540">Nuclease</keyword>
<feature type="domain" description="Integrase catalytic" evidence="12">
    <location>
        <begin position="1407"/>
        <end position="1561"/>
    </location>
</feature>
<reference evidence="13 14" key="1">
    <citation type="submission" date="2013-11" db="EMBL/GenBank/DDBJ databases">
        <title>The Genome Sequence of Phytophthora parasitica P1976.</title>
        <authorList>
            <consortium name="The Broad Institute Genomics Platform"/>
            <person name="Russ C."/>
            <person name="Tyler B."/>
            <person name="Panabieres F."/>
            <person name="Shan W."/>
            <person name="Tripathy S."/>
            <person name="Grunwald N."/>
            <person name="Machado M."/>
            <person name="Johnson C.S."/>
            <person name="Walker B."/>
            <person name="Young S."/>
            <person name="Zeng Q."/>
            <person name="Gargeya S."/>
            <person name="Fitzgerald M."/>
            <person name="Haas B."/>
            <person name="Abouelleil A."/>
            <person name="Allen A.W."/>
            <person name="Alvarado L."/>
            <person name="Arachchi H.M."/>
            <person name="Berlin A.M."/>
            <person name="Chapman S.B."/>
            <person name="Gainer-Dewar J."/>
            <person name="Goldberg J."/>
            <person name="Griggs A."/>
            <person name="Gujja S."/>
            <person name="Hansen M."/>
            <person name="Howarth C."/>
            <person name="Imamovic A."/>
            <person name="Ireland A."/>
            <person name="Larimer J."/>
            <person name="McCowan C."/>
            <person name="Murphy C."/>
            <person name="Pearson M."/>
            <person name="Poon T.W."/>
            <person name="Priest M."/>
            <person name="Roberts A."/>
            <person name="Saif S."/>
            <person name="Shea T."/>
            <person name="Sisk P."/>
            <person name="Sykes S."/>
            <person name="Wortman J."/>
            <person name="Nusbaum C."/>
            <person name="Birren B."/>
        </authorList>
    </citation>
    <scope>NUCLEOTIDE SEQUENCE [LARGE SCALE GENOMIC DNA]</scope>
    <source>
        <strain evidence="13 14">P1976</strain>
    </source>
</reference>
<dbReference type="Pfam" id="PF24626">
    <property type="entry name" value="SH3_Tf2-1"/>
    <property type="match status" value="1"/>
</dbReference>
<organism evidence="13 14">
    <name type="scientific">Phytophthora nicotianae P1976</name>
    <dbReference type="NCBI Taxonomy" id="1317066"/>
    <lineage>
        <taxon>Eukaryota</taxon>
        <taxon>Sar</taxon>
        <taxon>Stramenopiles</taxon>
        <taxon>Oomycota</taxon>
        <taxon>Peronosporomycetes</taxon>
        <taxon>Peronosporales</taxon>
        <taxon>Peronosporaceae</taxon>
        <taxon>Phytophthora</taxon>
    </lineage>
</organism>
<dbReference type="GO" id="GO:0003676">
    <property type="term" value="F:nucleic acid binding"/>
    <property type="evidence" value="ECO:0007669"/>
    <property type="project" value="InterPro"/>
</dbReference>
<feature type="compositionally biased region" description="Polar residues" evidence="9">
    <location>
        <begin position="54"/>
        <end position="71"/>
    </location>
</feature>
<feature type="domain" description="Reverse transcriptase" evidence="11">
    <location>
        <begin position="898"/>
        <end position="1077"/>
    </location>
</feature>
<feature type="compositionally biased region" description="Acidic residues" evidence="9">
    <location>
        <begin position="537"/>
        <end position="548"/>
    </location>
</feature>
<evidence type="ECO:0000259" key="10">
    <source>
        <dbReference type="PROSITE" id="PS50158"/>
    </source>
</evidence>
<evidence type="ECO:0000256" key="8">
    <source>
        <dbReference type="PROSITE-ProRule" id="PRU00047"/>
    </source>
</evidence>
<dbReference type="PROSITE" id="PS50158">
    <property type="entry name" value="ZF_CCHC"/>
    <property type="match status" value="1"/>
</dbReference>
<evidence type="ECO:0000259" key="12">
    <source>
        <dbReference type="PROSITE" id="PS50994"/>
    </source>
</evidence>
<dbReference type="Gene3D" id="2.40.70.10">
    <property type="entry name" value="Acid Proteases"/>
    <property type="match status" value="1"/>
</dbReference>
<dbReference type="Pfam" id="PF13650">
    <property type="entry name" value="Asp_protease_2"/>
    <property type="match status" value="1"/>
</dbReference>
<dbReference type="Gene3D" id="3.30.420.10">
    <property type="entry name" value="Ribonuclease H-like superfamily/Ribonuclease H"/>
    <property type="match status" value="1"/>
</dbReference>
<feature type="compositionally biased region" description="Basic and acidic residues" evidence="9">
    <location>
        <begin position="524"/>
        <end position="536"/>
    </location>
</feature>
<feature type="region of interest" description="Disordered" evidence="9">
    <location>
        <begin position="1699"/>
        <end position="1720"/>
    </location>
</feature>
<feature type="compositionally biased region" description="Basic and acidic residues" evidence="9">
    <location>
        <begin position="149"/>
        <end position="168"/>
    </location>
</feature>
<dbReference type="InterPro" id="IPR012337">
    <property type="entry name" value="RNaseH-like_sf"/>
</dbReference>
<evidence type="ECO:0000256" key="5">
    <source>
        <dbReference type="ARBA" id="ARBA00022759"/>
    </source>
</evidence>
<comment type="caution">
    <text evidence="13">The sequence shown here is derived from an EMBL/GenBank/DDBJ whole genome shotgun (WGS) entry which is preliminary data.</text>
</comment>
<dbReference type="GO" id="GO:0015074">
    <property type="term" value="P:DNA integration"/>
    <property type="evidence" value="ECO:0007669"/>
    <property type="project" value="InterPro"/>
</dbReference>
<gene>
    <name evidence="13" type="ORF">F444_23045</name>
</gene>
<dbReference type="InterPro" id="IPR036397">
    <property type="entry name" value="RNaseH_sf"/>
</dbReference>
<dbReference type="InterPro" id="IPR021109">
    <property type="entry name" value="Peptidase_aspartic_dom_sf"/>
</dbReference>
<dbReference type="InterPro" id="IPR041373">
    <property type="entry name" value="RT_RNaseH"/>
</dbReference>
<dbReference type="FunFam" id="3.30.420.10:FF:000032">
    <property type="entry name" value="Retrovirus-related Pol polyprotein from transposon 297-like Protein"/>
    <property type="match status" value="1"/>
</dbReference>
<dbReference type="GO" id="GO:0016787">
    <property type="term" value="F:hydrolase activity"/>
    <property type="evidence" value="ECO:0007669"/>
    <property type="project" value="UniProtKB-KW"/>
</dbReference>
<keyword evidence="6" id="KW-0378">Hydrolase</keyword>
<dbReference type="InterPro" id="IPR043502">
    <property type="entry name" value="DNA/RNA_pol_sf"/>
</dbReference>
<evidence type="ECO:0000256" key="2">
    <source>
        <dbReference type="ARBA" id="ARBA00022679"/>
    </source>
</evidence>
<keyword evidence="8" id="KW-0479">Metal-binding</keyword>
<keyword evidence="7" id="KW-0695">RNA-directed DNA polymerase</keyword>
<dbReference type="SUPFAM" id="SSF53098">
    <property type="entry name" value="Ribonuclease H-like"/>
    <property type="match status" value="1"/>
</dbReference>
<dbReference type="Pfam" id="PF00078">
    <property type="entry name" value="RVT_1"/>
    <property type="match status" value="1"/>
</dbReference>
<dbReference type="InterPro" id="IPR000477">
    <property type="entry name" value="RT_dom"/>
</dbReference>
<evidence type="ECO:0000256" key="1">
    <source>
        <dbReference type="ARBA" id="ARBA00012493"/>
    </source>
</evidence>
<keyword evidence="3" id="KW-0548">Nucleotidyltransferase</keyword>
<feature type="compositionally biased region" description="Basic and acidic residues" evidence="9">
    <location>
        <begin position="219"/>
        <end position="254"/>
    </location>
</feature>
<feature type="region of interest" description="Disordered" evidence="9">
    <location>
        <begin position="54"/>
        <end position="254"/>
    </location>
</feature>
<dbReference type="GO" id="GO:0004519">
    <property type="term" value="F:endonuclease activity"/>
    <property type="evidence" value="ECO:0007669"/>
    <property type="project" value="UniProtKB-KW"/>
</dbReference>
<dbReference type="EMBL" id="ANJA01005049">
    <property type="protein sequence ID" value="ETO58581.1"/>
    <property type="molecule type" value="Genomic_DNA"/>
</dbReference>
<evidence type="ECO:0000256" key="3">
    <source>
        <dbReference type="ARBA" id="ARBA00022695"/>
    </source>
</evidence>
<dbReference type="Proteomes" id="UP000028582">
    <property type="component" value="Unassembled WGS sequence"/>
</dbReference>
<protein>
    <recommendedName>
        <fullName evidence="1">RNA-directed DNA polymerase</fullName>
        <ecNumber evidence="1">2.7.7.49</ecNumber>
    </recommendedName>
</protein>
<evidence type="ECO:0000256" key="6">
    <source>
        <dbReference type="ARBA" id="ARBA00022801"/>
    </source>
</evidence>
<keyword evidence="8" id="KW-0863">Zinc-finger</keyword>
<feature type="region of interest" description="Disordered" evidence="9">
    <location>
        <begin position="1197"/>
        <end position="1232"/>
    </location>
</feature>
<evidence type="ECO:0000256" key="9">
    <source>
        <dbReference type="SAM" id="MobiDB-lite"/>
    </source>
</evidence>
<evidence type="ECO:0000259" key="11">
    <source>
        <dbReference type="PROSITE" id="PS50878"/>
    </source>
</evidence>
<dbReference type="InterPro" id="IPR001878">
    <property type="entry name" value="Znf_CCHC"/>
</dbReference>
<feature type="compositionally biased region" description="Basic and acidic residues" evidence="9">
    <location>
        <begin position="83"/>
        <end position="138"/>
    </location>
</feature>
<dbReference type="PROSITE" id="PS50878">
    <property type="entry name" value="RT_POL"/>
    <property type="match status" value="1"/>
</dbReference>
<dbReference type="PANTHER" id="PTHR37984:SF5">
    <property type="entry name" value="PROTEIN NYNRIN-LIKE"/>
    <property type="match status" value="1"/>
</dbReference>
<dbReference type="CDD" id="cd01647">
    <property type="entry name" value="RT_LTR"/>
    <property type="match status" value="1"/>
</dbReference>
<dbReference type="Pfam" id="PF00665">
    <property type="entry name" value="rve"/>
    <property type="match status" value="1"/>
</dbReference>
<feature type="compositionally biased region" description="Basic and acidic residues" evidence="9">
    <location>
        <begin position="322"/>
        <end position="334"/>
    </location>
</feature>
<name>A0A080YW20_PHYNI</name>
<dbReference type="EC" id="2.7.7.49" evidence="1"/>
<dbReference type="GO" id="GO:0008270">
    <property type="term" value="F:zinc ion binding"/>
    <property type="evidence" value="ECO:0007669"/>
    <property type="project" value="UniProtKB-KW"/>
</dbReference>
<dbReference type="Gene3D" id="3.10.10.10">
    <property type="entry name" value="HIV Type 1 Reverse Transcriptase, subunit A, domain 1"/>
    <property type="match status" value="1"/>
</dbReference>
<evidence type="ECO:0000256" key="7">
    <source>
        <dbReference type="ARBA" id="ARBA00022918"/>
    </source>
</evidence>
<dbReference type="InterPro" id="IPR056924">
    <property type="entry name" value="SH3_Tf2-1"/>
</dbReference>
<dbReference type="InterPro" id="IPR050951">
    <property type="entry name" value="Retrovirus_Pol_polyprotein"/>
</dbReference>
<evidence type="ECO:0000313" key="14">
    <source>
        <dbReference type="Proteomes" id="UP000028582"/>
    </source>
</evidence>
<feature type="region of interest" description="Disordered" evidence="9">
    <location>
        <begin position="523"/>
        <end position="549"/>
    </location>
</feature>
<feature type="domain" description="CCHC-type" evidence="10">
    <location>
        <begin position="3"/>
        <end position="18"/>
    </location>
</feature>
<dbReference type="OrthoDB" id="123241at2759"/>
<dbReference type="PANTHER" id="PTHR37984">
    <property type="entry name" value="PROTEIN CBG26694"/>
    <property type="match status" value="1"/>
</dbReference>
<feature type="region of interest" description="Disordered" evidence="9">
    <location>
        <begin position="388"/>
        <end position="424"/>
    </location>
</feature>
<dbReference type="InterPro" id="IPR043128">
    <property type="entry name" value="Rev_trsase/Diguanyl_cyclase"/>
</dbReference>
<proteinExistence type="predicted"/>
<dbReference type="SUPFAM" id="SSF56672">
    <property type="entry name" value="DNA/RNA polymerases"/>
    <property type="match status" value="1"/>
</dbReference>
<dbReference type="PROSITE" id="PS50994">
    <property type="entry name" value="INTEGRASE"/>
    <property type="match status" value="1"/>
</dbReference>
<evidence type="ECO:0000313" key="13">
    <source>
        <dbReference type="EMBL" id="ETO58581.1"/>
    </source>
</evidence>
<keyword evidence="5" id="KW-0255">Endonuclease</keyword>
<dbReference type="GO" id="GO:0003964">
    <property type="term" value="F:RNA-directed DNA polymerase activity"/>
    <property type="evidence" value="ECO:0007669"/>
    <property type="project" value="UniProtKB-KW"/>
</dbReference>
<dbReference type="Pfam" id="PF17917">
    <property type="entry name" value="RT_RNaseH"/>
    <property type="match status" value="1"/>
</dbReference>
<dbReference type="Gene3D" id="3.30.70.270">
    <property type="match status" value="1"/>
</dbReference>
<accession>A0A080YW20</accession>
<keyword evidence="2" id="KW-0808">Transferase</keyword>
<dbReference type="SUPFAM" id="SSF50630">
    <property type="entry name" value="Acid proteases"/>
    <property type="match status" value="1"/>
</dbReference>
<feature type="region of interest" description="Disordered" evidence="9">
    <location>
        <begin position="321"/>
        <end position="368"/>
    </location>
</feature>
<dbReference type="InterPro" id="IPR001584">
    <property type="entry name" value="Integrase_cat-core"/>
</dbReference>
<dbReference type="CDD" id="cd00303">
    <property type="entry name" value="retropepsin_like"/>
    <property type="match status" value="1"/>
</dbReference>
<keyword evidence="8" id="KW-0862">Zinc</keyword>
<evidence type="ECO:0000256" key="4">
    <source>
        <dbReference type="ARBA" id="ARBA00022722"/>
    </source>
</evidence>